<sequence length="758" mass="86572">MTHPLLIGLNAQQQRAVQAIHGPVLVLAGPGSGKTRVLTHRIAYLINEVGVRPYNILAVTFTNKAAREMRERLGNLIGESRAHDVMMGTFHSICARWLRRDIQHLQRANDFVVYDADDQQRVMKQILRELDLSEKQYNPRSIHARISAAKNEMIGVAEFARSVSSYFDEIVLRCYERYEKQLLANNALDFDDLLLKTVNLFEYHLDVLARYAERYVHVMVDEVQDTNRVQFSLINQVGAGHNNYFLIGDIQQSIYAWRGARLANVREFEEAHPDVQIIPLEQNYRSTQPILDVAQSIIDAAYDRRHTTKIWTDQQDGELVSLVEAYDHNEEARWVADEIMRIRGREGRSLDDFAVMYRTNAQSRAFEEAMISRNLRYRLVGGTRFYERKEIKDIVAYLRIIHNPHDEVSLLRVINVPGRSIGDRTQQELLQWARNLDVSIWDALELLATNEAQSPPISGRARNAVEQFQKLVAGLRDLRHDLMLGELIQRLLERVPLQELLVAEYGEEEGAERWENILELQNVSMEYLALPTEDQLPRFLEEVALVSDVDSLDSNKEREPGVTLITLHQAKGLEYPVVFLAGLEEGLLPHGRSVDDPESIEEERRLLYVGTTRAKQRLYMLYAFKRATWGRTDITIPSRFLGDIPKDLLQRTPTREVKQMPVHAATQWQSNPPQRTRGTQPSTSSMWSGASGPVRPKRPEREPSAASYSAGDKVRHANFGEGVVVSSKMVGDDEEVTVAFPGKGVKKLLAAFAKLERV</sequence>
<dbReference type="CDD" id="cd18807">
    <property type="entry name" value="SF1_C_UvrD"/>
    <property type="match status" value="1"/>
</dbReference>
<dbReference type="Gene3D" id="3.40.50.300">
    <property type="entry name" value="P-loop containing nucleotide triphosphate hydrolases"/>
    <property type="match status" value="2"/>
</dbReference>
<comment type="catalytic activity">
    <reaction evidence="10">
        <text>ATP + H2O = ADP + phosphate + H(+)</text>
        <dbReference type="Rhea" id="RHEA:13065"/>
        <dbReference type="ChEBI" id="CHEBI:15377"/>
        <dbReference type="ChEBI" id="CHEBI:15378"/>
        <dbReference type="ChEBI" id="CHEBI:30616"/>
        <dbReference type="ChEBI" id="CHEBI:43474"/>
        <dbReference type="ChEBI" id="CHEBI:456216"/>
        <dbReference type="EC" id="5.6.2.4"/>
    </reaction>
</comment>
<dbReference type="InterPro" id="IPR014017">
    <property type="entry name" value="DNA_helicase_UvrD-like_C"/>
</dbReference>
<keyword evidence="2 11" id="KW-0547">Nucleotide-binding</keyword>
<dbReference type="InterPro" id="IPR000212">
    <property type="entry name" value="DNA_helicase_UvrD/REP"/>
</dbReference>
<keyword evidence="6" id="KW-0238">DNA-binding</keyword>
<keyword evidence="3 11" id="KW-0378">Hydrolase</keyword>
<feature type="domain" description="UvrD-like helicase C-terminal" evidence="14">
    <location>
        <begin position="288"/>
        <end position="572"/>
    </location>
</feature>
<proteinExistence type="inferred from homology"/>
<dbReference type="CDD" id="cd17932">
    <property type="entry name" value="DEXQc_UvrD"/>
    <property type="match status" value="1"/>
</dbReference>
<dbReference type="PROSITE" id="PS51198">
    <property type="entry name" value="UVRD_HELICASE_ATP_BIND"/>
    <property type="match status" value="1"/>
</dbReference>
<dbReference type="InterPro" id="IPR014016">
    <property type="entry name" value="UvrD-like_ATP-bd"/>
</dbReference>
<evidence type="ECO:0000256" key="12">
    <source>
        <dbReference type="SAM" id="MobiDB-lite"/>
    </source>
</evidence>
<keyword evidence="5 11" id="KW-0067">ATP-binding</keyword>
<dbReference type="Pfam" id="PF00580">
    <property type="entry name" value="UvrD-helicase"/>
    <property type="match status" value="1"/>
</dbReference>
<protein>
    <recommendedName>
        <fullName evidence="9">DNA 3'-5' helicase</fullName>
        <ecNumber evidence="9">5.6.2.4</ecNumber>
    </recommendedName>
</protein>
<dbReference type="InterPro" id="IPR013986">
    <property type="entry name" value="DExx_box_DNA_helicase_dom_sf"/>
</dbReference>
<evidence type="ECO:0000259" key="14">
    <source>
        <dbReference type="PROSITE" id="PS51217"/>
    </source>
</evidence>
<reference evidence="15 16" key="1">
    <citation type="submission" date="2024-02" db="EMBL/GenBank/DDBJ databases">
        <title>Herpetosiphon gulosus NBRC 112829.</title>
        <authorList>
            <person name="Ichikawa N."/>
            <person name="Katano-Makiyama Y."/>
            <person name="Hidaka K."/>
        </authorList>
    </citation>
    <scope>NUCLEOTIDE SEQUENCE [LARGE SCALE GENOMIC DNA]</scope>
    <source>
        <strain evidence="15 16">NBRC 112829</strain>
    </source>
</reference>
<comment type="catalytic activity">
    <reaction evidence="8">
        <text>Couples ATP hydrolysis with the unwinding of duplex DNA by translocating in the 3'-5' direction.</text>
        <dbReference type="EC" id="5.6.2.4"/>
    </reaction>
</comment>
<organism evidence="15 16">
    <name type="scientific">Herpetosiphon gulosus</name>
    <dbReference type="NCBI Taxonomy" id="1973496"/>
    <lineage>
        <taxon>Bacteria</taxon>
        <taxon>Bacillati</taxon>
        <taxon>Chloroflexota</taxon>
        <taxon>Chloroflexia</taxon>
        <taxon>Herpetosiphonales</taxon>
        <taxon>Herpetosiphonaceae</taxon>
        <taxon>Herpetosiphon</taxon>
    </lineage>
</organism>
<evidence type="ECO:0000313" key="16">
    <source>
        <dbReference type="Proteomes" id="UP001428290"/>
    </source>
</evidence>
<name>A0ABP9X562_9CHLR</name>
<dbReference type="Pfam" id="PF13361">
    <property type="entry name" value="UvrD_C"/>
    <property type="match status" value="1"/>
</dbReference>
<dbReference type="Proteomes" id="UP001428290">
    <property type="component" value="Unassembled WGS sequence"/>
</dbReference>
<evidence type="ECO:0000256" key="2">
    <source>
        <dbReference type="ARBA" id="ARBA00022741"/>
    </source>
</evidence>
<evidence type="ECO:0000256" key="9">
    <source>
        <dbReference type="ARBA" id="ARBA00034808"/>
    </source>
</evidence>
<feature type="domain" description="UvrD-like helicase ATP-binding" evidence="13">
    <location>
        <begin position="7"/>
        <end position="287"/>
    </location>
</feature>
<feature type="compositionally biased region" description="Polar residues" evidence="12">
    <location>
        <begin position="666"/>
        <end position="688"/>
    </location>
</feature>
<evidence type="ECO:0000256" key="5">
    <source>
        <dbReference type="ARBA" id="ARBA00022840"/>
    </source>
</evidence>
<evidence type="ECO:0000256" key="7">
    <source>
        <dbReference type="ARBA" id="ARBA00023235"/>
    </source>
</evidence>
<evidence type="ECO:0000256" key="4">
    <source>
        <dbReference type="ARBA" id="ARBA00022806"/>
    </source>
</evidence>
<accession>A0ABP9X562</accession>
<feature type="binding site" evidence="11">
    <location>
        <begin position="28"/>
        <end position="35"/>
    </location>
    <ligand>
        <name>ATP</name>
        <dbReference type="ChEBI" id="CHEBI:30616"/>
    </ligand>
</feature>
<feature type="region of interest" description="Disordered" evidence="12">
    <location>
        <begin position="656"/>
        <end position="712"/>
    </location>
</feature>
<keyword evidence="7" id="KW-0413">Isomerase</keyword>
<dbReference type="PANTHER" id="PTHR11070:SF2">
    <property type="entry name" value="ATP-DEPENDENT DNA HELICASE SRS2"/>
    <property type="match status" value="1"/>
</dbReference>
<dbReference type="PANTHER" id="PTHR11070">
    <property type="entry name" value="UVRD / RECB / PCRA DNA HELICASE FAMILY MEMBER"/>
    <property type="match status" value="1"/>
</dbReference>
<dbReference type="InterPro" id="IPR027417">
    <property type="entry name" value="P-loop_NTPase"/>
</dbReference>
<dbReference type="Gene3D" id="1.10.486.10">
    <property type="entry name" value="PCRA, domain 4"/>
    <property type="match status" value="1"/>
</dbReference>
<dbReference type="Pfam" id="PF21196">
    <property type="entry name" value="PcrA_UvrD_tudor"/>
    <property type="match status" value="1"/>
</dbReference>
<evidence type="ECO:0000256" key="1">
    <source>
        <dbReference type="ARBA" id="ARBA00009922"/>
    </source>
</evidence>
<evidence type="ECO:0000256" key="10">
    <source>
        <dbReference type="ARBA" id="ARBA00048988"/>
    </source>
</evidence>
<evidence type="ECO:0000256" key="6">
    <source>
        <dbReference type="ARBA" id="ARBA00023125"/>
    </source>
</evidence>
<gene>
    <name evidence="15" type="primary">pcrA_2</name>
    <name evidence="15" type="ORF">Hgul01_03502</name>
</gene>
<keyword evidence="4 11" id="KW-0347">Helicase</keyword>
<evidence type="ECO:0000256" key="3">
    <source>
        <dbReference type="ARBA" id="ARBA00022801"/>
    </source>
</evidence>
<dbReference type="RefSeq" id="WP_345723285.1">
    <property type="nucleotide sequence ID" value="NZ_BAABRU010000012.1"/>
</dbReference>
<dbReference type="EMBL" id="BAABRU010000012">
    <property type="protein sequence ID" value="GAA5529688.1"/>
    <property type="molecule type" value="Genomic_DNA"/>
</dbReference>
<comment type="similarity">
    <text evidence="1">Belongs to the helicase family. UvrD subfamily.</text>
</comment>
<dbReference type="Gene3D" id="1.10.10.160">
    <property type="match status" value="1"/>
</dbReference>
<dbReference type="SUPFAM" id="SSF52540">
    <property type="entry name" value="P-loop containing nucleoside triphosphate hydrolases"/>
    <property type="match status" value="1"/>
</dbReference>
<evidence type="ECO:0000256" key="8">
    <source>
        <dbReference type="ARBA" id="ARBA00034617"/>
    </source>
</evidence>
<dbReference type="PROSITE" id="PS51217">
    <property type="entry name" value="UVRD_HELICASE_CTER"/>
    <property type="match status" value="1"/>
</dbReference>
<keyword evidence="16" id="KW-1185">Reference proteome</keyword>
<comment type="caution">
    <text evidence="15">The sequence shown here is derived from an EMBL/GenBank/DDBJ whole genome shotgun (WGS) entry which is preliminary data.</text>
</comment>
<evidence type="ECO:0000256" key="11">
    <source>
        <dbReference type="PROSITE-ProRule" id="PRU00560"/>
    </source>
</evidence>
<evidence type="ECO:0000313" key="15">
    <source>
        <dbReference type="EMBL" id="GAA5529688.1"/>
    </source>
</evidence>
<dbReference type="GO" id="GO:0004386">
    <property type="term" value="F:helicase activity"/>
    <property type="evidence" value="ECO:0007669"/>
    <property type="project" value="UniProtKB-KW"/>
</dbReference>
<dbReference type="EC" id="5.6.2.4" evidence="9"/>
<evidence type="ECO:0000259" key="13">
    <source>
        <dbReference type="PROSITE" id="PS51198"/>
    </source>
</evidence>